<organism evidence="2">
    <name type="scientific">Drosophila sechellia</name>
    <name type="common">Fruit fly</name>
    <dbReference type="NCBI Taxonomy" id="7238"/>
    <lineage>
        <taxon>Eukaryota</taxon>
        <taxon>Metazoa</taxon>
        <taxon>Ecdysozoa</taxon>
        <taxon>Arthropoda</taxon>
        <taxon>Hexapoda</taxon>
        <taxon>Insecta</taxon>
        <taxon>Pterygota</taxon>
        <taxon>Neoptera</taxon>
        <taxon>Endopterygota</taxon>
        <taxon>Diptera</taxon>
        <taxon>Brachycera</taxon>
        <taxon>Muscomorpha</taxon>
        <taxon>Ephydroidea</taxon>
        <taxon>Drosophilidae</taxon>
        <taxon>Drosophila</taxon>
        <taxon>Sophophora</taxon>
    </lineage>
</organism>
<name>B4HZW7_DROSE</name>
<dbReference type="Proteomes" id="UP000001292">
    <property type="component" value="Unassembled WGS sequence"/>
</dbReference>
<evidence type="ECO:0000313" key="1">
    <source>
        <dbReference type="EMBL" id="EDW53574.1"/>
    </source>
</evidence>
<keyword evidence="2" id="KW-1185">Reference proteome</keyword>
<protein>
    <submittedName>
        <fullName evidence="1">GM12911</fullName>
    </submittedName>
</protein>
<proteinExistence type="predicted"/>
<evidence type="ECO:0000313" key="2">
    <source>
        <dbReference type="Proteomes" id="UP000001292"/>
    </source>
</evidence>
<dbReference type="EMBL" id="CH480819">
    <property type="protein sequence ID" value="EDW53574.1"/>
    <property type="molecule type" value="Genomic_DNA"/>
</dbReference>
<dbReference type="AlphaFoldDB" id="B4HZW7"/>
<gene>
    <name evidence="1" type="primary">Dsec\GM12911</name>
    <name evidence="1" type="ORF">Dsec_GM12911</name>
</gene>
<feature type="non-terminal residue" evidence="1">
    <location>
        <position position="1"/>
    </location>
</feature>
<reference evidence="1 2" key="1">
    <citation type="journal article" date="2007" name="Nature">
        <title>Evolution of genes and genomes on the Drosophila phylogeny.</title>
        <authorList>
            <consortium name="Drosophila 12 Genomes Consortium"/>
            <person name="Clark A.G."/>
            <person name="Eisen M.B."/>
            <person name="Smith D.R."/>
            <person name="Bergman C.M."/>
            <person name="Oliver B."/>
            <person name="Markow T.A."/>
            <person name="Kaufman T.C."/>
            <person name="Kellis M."/>
            <person name="Gelbart W."/>
            <person name="Iyer V.N."/>
            <person name="Pollard D.A."/>
            <person name="Sackton T.B."/>
            <person name="Larracuente A.M."/>
            <person name="Singh N.D."/>
            <person name="Abad J.P."/>
            <person name="Abt D.N."/>
            <person name="Adryan B."/>
            <person name="Aguade M."/>
            <person name="Akashi H."/>
            <person name="Anderson W.W."/>
            <person name="Aquadro C.F."/>
            <person name="Ardell D.H."/>
            <person name="Arguello R."/>
            <person name="Artieri C.G."/>
            <person name="Barbash D.A."/>
            <person name="Barker D."/>
            <person name="Barsanti P."/>
            <person name="Batterham P."/>
            <person name="Batzoglou S."/>
            <person name="Begun D."/>
            <person name="Bhutkar A."/>
            <person name="Blanco E."/>
            <person name="Bosak S.A."/>
            <person name="Bradley R.K."/>
            <person name="Brand A.D."/>
            <person name="Brent M.R."/>
            <person name="Brooks A.N."/>
            <person name="Brown R.H."/>
            <person name="Butlin R.K."/>
            <person name="Caggese C."/>
            <person name="Calvi B.R."/>
            <person name="Bernardo de Carvalho A."/>
            <person name="Caspi A."/>
            <person name="Castrezana S."/>
            <person name="Celniker S.E."/>
            <person name="Chang J.L."/>
            <person name="Chapple C."/>
            <person name="Chatterji S."/>
            <person name="Chinwalla A."/>
            <person name="Civetta A."/>
            <person name="Clifton S.W."/>
            <person name="Comeron J.M."/>
            <person name="Costello J.C."/>
            <person name="Coyne J.A."/>
            <person name="Daub J."/>
            <person name="David R.G."/>
            <person name="Delcher A.L."/>
            <person name="Delehaunty K."/>
            <person name="Do C.B."/>
            <person name="Ebling H."/>
            <person name="Edwards K."/>
            <person name="Eickbush T."/>
            <person name="Evans J.D."/>
            <person name="Filipski A."/>
            <person name="Findeiss S."/>
            <person name="Freyhult E."/>
            <person name="Fulton L."/>
            <person name="Fulton R."/>
            <person name="Garcia A.C."/>
            <person name="Gardiner A."/>
            <person name="Garfield D.A."/>
            <person name="Garvin B.E."/>
            <person name="Gibson G."/>
            <person name="Gilbert D."/>
            <person name="Gnerre S."/>
            <person name="Godfrey J."/>
            <person name="Good R."/>
            <person name="Gotea V."/>
            <person name="Gravely B."/>
            <person name="Greenberg A.J."/>
            <person name="Griffiths-Jones S."/>
            <person name="Gross S."/>
            <person name="Guigo R."/>
            <person name="Gustafson E.A."/>
            <person name="Haerty W."/>
            <person name="Hahn M.W."/>
            <person name="Halligan D.L."/>
            <person name="Halpern A.L."/>
            <person name="Halter G.M."/>
            <person name="Han M.V."/>
            <person name="Heger A."/>
            <person name="Hillier L."/>
            <person name="Hinrichs A.S."/>
            <person name="Holmes I."/>
            <person name="Hoskins R.A."/>
            <person name="Hubisz M.J."/>
            <person name="Hultmark D."/>
            <person name="Huntley M.A."/>
            <person name="Jaffe D.B."/>
            <person name="Jagadeeshan S."/>
            <person name="Jeck W.R."/>
            <person name="Johnson J."/>
            <person name="Jones C.D."/>
            <person name="Jordan W.C."/>
            <person name="Karpen G.H."/>
            <person name="Kataoka E."/>
            <person name="Keightley P.D."/>
            <person name="Kheradpour P."/>
            <person name="Kirkness E.F."/>
            <person name="Koerich L.B."/>
            <person name="Kristiansen K."/>
            <person name="Kudrna D."/>
            <person name="Kulathinal R.J."/>
            <person name="Kumar S."/>
            <person name="Kwok R."/>
            <person name="Lander E."/>
            <person name="Langley C.H."/>
            <person name="Lapoint R."/>
            <person name="Lazzaro B.P."/>
            <person name="Lee S.J."/>
            <person name="Levesque L."/>
            <person name="Li R."/>
            <person name="Lin C.F."/>
            <person name="Lin M.F."/>
            <person name="Lindblad-Toh K."/>
            <person name="Llopart A."/>
            <person name="Long M."/>
            <person name="Low L."/>
            <person name="Lozovsky E."/>
            <person name="Lu J."/>
            <person name="Luo M."/>
            <person name="Machado C.A."/>
            <person name="Makalowski W."/>
            <person name="Marzo M."/>
            <person name="Matsuda M."/>
            <person name="Matzkin L."/>
            <person name="McAllister B."/>
            <person name="McBride C.S."/>
            <person name="McKernan B."/>
            <person name="McKernan K."/>
            <person name="Mendez-Lago M."/>
            <person name="Minx P."/>
            <person name="Mollenhauer M.U."/>
            <person name="Montooth K."/>
            <person name="Mount S.M."/>
            <person name="Mu X."/>
            <person name="Myers E."/>
            <person name="Negre B."/>
            <person name="Newfeld S."/>
            <person name="Nielsen R."/>
            <person name="Noor M.A."/>
            <person name="O'Grady P."/>
            <person name="Pachter L."/>
            <person name="Papaceit M."/>
            <person name="Parisi M.J."/>
            <person name="Parisi M."/>
            <person name="Parts L."/>
            <person name="Pedersen J.S."/>
            <person name="Pesole G."/>
            <person name="Phillippy A.M."/>
            <person name="Ponting C.P."/>
            <person name="Pop M."/>
            <person name="Porcelli D."/>
            <person name="Powell J.R."/>
            <person name="Prohaska S."/>
            <person name="Pruitt K."/>
            <person name="Puig M."/>
            <person name="Quesneville H."/>
            <person name="Ram K.R."/>
            <person name="Rand D."/>
            <person name="Rasmussen M.D."/>
            <person name="Reed L.K."/>
            <person name="Reenan R."/>
            <person name="Reily A."/>
            <person name="Remington K.A."/>
            <person name="Rieger T.T."/>
            <person name="Ritchie M.G."/>
            <person name="Robin C."/>
            <person name="Rogers Y.H."/>
            <person name="Rohde C."/>
            <person name="Rozas J."/>
            <person name="Rubenfield M.J."/>
            <person name="Ruiz A."/>
            <person name="Russo S."/>
            <person name="Salzberg S.L."/>
            <person name="Sanchez-Gracia A."/>
            <person name="Saranga D.J."/>
            <person name="Sato H."/>
            <person name="Schaeffer S.W."/>
            <person name="Schatz M.C."/>
            <person name="Schlenke T."/>
            <person name="Schwartz R."/>
            <person name="Segarra C."/>
            <person name="Singh R.S."/>
            <person name="Sirot L."/>
            <person name="Sirota M."/>
            <person name="Sisneros N.B."/>
            <person name="Smith C.D."/>
            <person name="Smith T.F."/>
            <person name="Spieth J."/>
            <person name="Stage D.E."/>
            <person name="Stark A."/>
            <person name="Stephan W."/>
            <person name="Strausberg R.L."/>
            <person name="Strempel S."/>
            <person name="Sturgill D."/>
            <person name="Sutton G."/>
            <person name="Sutton G.G."/>
            <person name="Tao W."/>
            <person name="Teichmann S."/>
            <person name="Tobari Y.N."/>
            <person name="Tomimura Y."/>
            <person name="Tsolas J.M."/>
            <person name="Valente V.L."/>
            <person name="Venter E."/>
            <person name="Venter J.C."/>
            <person name="Vicario S."/>
            <person name="Vieira F.G."/>
            <person name="Vilella A.J."/>
            <person name="Villasante A."/>
            <person name="Walenz B."/>
            <person name="Wang J."/>
            <person name="Wasserman M."/>
            <person name="Watts T."/>
            <person name="Wilson D."/>
            <person name="Wilson R.K."/>
            <person name="Wing R.A."/>
            <person name="Wolfner M.F."/>
            <person name="Wong A."/>
            <person name="Wong G.K."/>
            <person name="Wu C.I."/>
            <person name="Wu G."/>
            <person name="Yamamoto D."/>
            <person name="Yang H.P."/>
            <person name="Yang S.P."/>
            <person name="Yorke J.A."/>
            <person name="Yoshida K."/>
            <person name="Zdobnov E."/>
            <person name="Zhang P."/>
            <person name="Zhang Y."/>
            <person name="Zimin A.V."/>
            <person name="Baldwin J."/>
            <person name="Abdouelleil A."/>
            <person name="Abdulkadir J."/>
            <person name="Abebe A."/>
            <person name="Abera B."/>
            <person name="Abreu J."/>
            <person name="Acer S.C."/>
            <person name="Aftuck L."/>
            <person name="Alexander A."/>
            <person name="An P."/>
            <person name="Anderson E."/>
            <person name="Anderson S."/>
            <person name="Arachi H."/>
            <person name="Azer M."/>
            <person name="Bachantsang P."/>
            <person name="Barry A."/>
            <person name="Bayul T."/>
            <person name="Berlin A."/>
            <person name="Bessette D."/>
            <person name="Bloom T."/>
            <person name="Blye J."/>
            <person name="Boguslavskiy L."/>
            <person name="Bonnet C."/>
            <person name="Boukhgalter B."/>
            <person name="Bourzgui I."/>
            <person name="Brown A."/>
            <person name="Cahill P."/>
            <person name="Channer S."/>
            <person name="Cheshatsang Y."/>
            <person name="Chuda L."/>
            <person name="Citroen M."/>
            <person name="Collymore A."/>
            <person name="Cooke P."/>
            <person name="Costello M."/>
            <person name="D'Aco K."/>
            <person name="Daza R."/>
            <person name="De Haan G."/>
            <person name="DeGray S."/>
            <person name="DeMaso C."/>
            <person name="Dhargay N."/>
            <person name="Dooley K."/>
            <person name="Dooley E."/>
            <person name="Doricent M."/>
            <person name="Dorje P."/>
            <person name="Dorjee K."/>
            <person name="Dupes A."/>
            <person name="Elong R."/>
            <person name="Falk J."/>
            <person name="Farina A."/>
            <person name="Faro S."/>
            <person name="Ferguson D."/>
            <person name="Fisher S."/>
            <person name="Foley C.D."/>
            <person name="Franke A."/>
            <person name="Friedrich D."/>
            <person name="Gadbois L."/>
            <person name="Gearin G."/>
            <person name="Gearin C.R."/>
            <person name="Giannoukos G."/>
            <person name="Goode T."/>
            <person name="Graham J."/>
            <person name="Grandbois E."/>
            <person name="Grewal S."/>
            <person name="Gyaltsen K."/>
            <person name="Hafez N."/>
            <person name="Hagos B."/>
            <person name="Hall J."/>
            <person name="Henson C."/>
            <person name="Hollinger A."/>
            <person name="Honan T."/>
            <person name="Huard M.D."/>
            <person name="Hughes L."/>
            <person name="Hurhula B."/>
            <person name="Husby M.E."/>
            <person name="Kamat A."/>
            <person name="Kanga B."/>
            <person name="Kashin S."/>
            <person name="Khazanovich D."/>
            <person name="Kisner P."/>
            <person name="Lance K."/>
            <person name="Lara M."/>
            <person name="Lee W."/>
            <person name="Lennon N."/>
            <person name="Letendre F."/>
            <person name="LeVine R."/>
            <person name="Lipovsky A."/>
            <person name="Liu X."/>
            <person name="Liu J."/>
            <person name="Liu S."/>
            <person name="Lokyitsang T."/>
            <person name="Lokyitsang Y."/>
            <person name="Lubonja R."/>
            <person name="Lui A."/>
            <person name="MacDonald P."/>
            <person name="Magnisalis V."/>
            <person name="Maru K."/>
            <person name="Matthews C."/>
            <person name="McCusker W."/>
            <person name="McDonough S."/>
            <person name="Mehta T."/>
            <person name="Meldrim J."/>
            <person name="Meneus L."/>
            <person name="Mihai O."/>
            <person name="Mihalev A."/>
            <person name="Mihova T."/>
            <person name="Mittelman R."/>
            <person name="Mlenga V."/>
            <person name="Montmayeur A."/>
            <person name="Mulrain L."/>
            <person name="Navidi A."/>
            <person name="Naylor J."/>
            <person name="Negash T."/>
            <person name="Nguyen T."/>
            <person name="Nguyen N."/>
            <person name="Nicol R."/>
            <person name="Norbu C."/>
            <person name="Norbu N."/>
            <person name="Novod N."/>
            <person name="O'Neill B."/>
            <person name="Osman S."/>
            <person name="Markiewicz E."/>
            <person name="Oyono O.L."/>
            <person name="Patti C."/>
            <person name="Phunkhang P."/>
            <person name="Pierre F."/>
            <person name="Priest M."/>
            <person name="Raghuraman S."/>
            <person name="Rege F."/>
            <person name="Reyes R."/>
            <person name="Rise C."/>
            <person name="Rogov P."/>
            <person name="Ross K."/>
            <person name="Ryan E."/>
            <person name="Settipalli S."/>
            <person name="Shea T."/>
            <person name="Sherpa N."/>
            <person name="Shi L."/>
            <person name="Shih D."/>
            <person name="Sparrow T."/>
            <person name="Spaulding J."/>
            <person name="Stalker J."/>
            <person name="Stange-Thomann N."/>
            <person name="Stavropoulos S."/>
            <person name="Stone C."/>
            <person name="Strader C."/>
            <person name="Tesfaye S."/>
            <person name="Thomson T."/>
            <person name="Thoulutsang Y."/>
            <person name="Thoulutsang D."/>
            <person name="Topham K."/>
            <person name="Topping I."/>
            <person name="Tsamla T."/>
            <person name="Vassiliev H."/>
            <person name="Vo A."/>
            <person name="Wangchuk T."/>
            <person name="Wangdi T."/>
            <person name="Weiand M."/>
            <person name="Wilkinson J."/>
            <person name="Wilson A."/>
            <person name="Yadav S."/>
            <person name="Young G."/>
            <person name="Yu Q."/>
            <person name="Zembek L."/>
            <person name="Zhong D."/>
            <person name="Zimmer A."/>
            <person name="Zwirko Z."/>
            <person name="Jaffe D.B."/>
            <person name="Alvarez P."/>
            <person name="Brockman W."/>
            <person name="Butler J."/>
            <person name="Chin C."/>
            <person name="Gnerre S."/>
            <person name="Grabherr M."/>
            <person name="Kleber M."/>
            <person name="Mauceli E."/>
            <person name="MacCallum I."/>
        </authorList>
    </citation>
    <scope>NUCLEOTIDE SEQUENCE [LARGE SCALE GENOMIC DNA]</scope>
    <source>
        <strain evidence="2">Rob3c / Tucson 14021-0248.25</strain>
    </source>
</reference>
<sequence>YYHTEKRFYWYFYNISH</sequence>
<accession>B4HZW7</accession>
<dbReference type="HOGENOM" id="CLU_3432750_0_0_1"/>